<name>A0A1F7HEW8_9BACT</name>
<dbReference type="InterPro" id="IPR014729">
    <property type="entry name" value="Rossmann-like_a/b/a_fold"/>
</dbReference>
<dbReference type="PANTHER" id="PTHR43196">
    <property type="entry name" value="SULFATE ADENYLYLTRANSFERASE SUBUNIT 2"/>
    <property type="match status" value="1"/>
</dbReference>
<organism evidence="2 3">
    <name type="scientific">Candidatus Roizmanbacteria bacterium RIFCSPHIGHO2_12_FULL_33_9</name>
    <dbReference type="NCBI Taxonomy" id="1802045"/>
    <lineage>
        <taxon>Bacteria</taxon>
        <taxon>Candidatus Roizmaniibacteriota</taxon>
    </lineage>
</organism>
<dbReference type="Pfam" id="PF01507">
    <property type="entry name" value="PAPS_reduct"/>
    <property type="match status" value="1"/>
</dbReference>
<accession>A0A1F7HEW8</accession>
<reference evidence="2 3" key="1">
    <citation type="journal article" date="2016" name="Nat. Commun.">
        <title>Thousands of microbial genomes shed light on interconnected biogeochemical processes in an aquifer system.</title>
        <authorList>
            <person name="Anantharaman K."/>
            <person name="Brown C.T."/>
            <person name="Hug L.A."/>
            <person name="Sharon I."/>
            <person name="Castelle C.J."/>
            <person name="Probst A.J."/>
            <person name="Thomas B.C."/>
            <person name="Singh A."/>
            <person name="Wilkins M.J."/>
            <person name="Karaoz U."/>
            <person name="Brodie E.L."/>
            <person name="Williams K.H."/>
            <person name="Hubbard S.S."/>
            <person name="Banfield J.F."/>
        </authorList>
    </citation>
    <scope>NUCLEOTIDE SEQUENCE [LARGE SCALE GENOMIC DNA]</scope>
</reference>
<evidence type="ECO:0000259" key="1">
    <source>
        <dbReference type="Pfam" id="PF01507"/>
    </source>
</evidence>
<sequence>MKSNKQKVKGNASISLEKKIAKSKKVIKEAFEKYGEKMSIFWTGGKDSTVLLHIVREMYPDKKFPTLFLDTGLDFKEVYDFIDRIIKMWRINLVTVKPSRKLEDEYKKQKTKKDRVTFASMMKIILLKQAVREHKSPALVIGIRWDEHKERIGEKYFSEREDHVRIHPLLHWTEEDIWEYVHSKNVPYVSLYDLGYRSLGEKEFTHPAKPEGNERSGRAKDREVIMKRLRALGYF</sequence>
<dbReference type="PANTHER" id="PTHR43196:SF1">
    <property type="entry name" value="SULFATE ADENYLYLTRANSFERASE SUBUNIT 2"/>
    <property type="match status" value="1"/>
</dbReference>
<dbReference type="InterPro" id="IPR050128">
    <property type="entry name" value="Sulfate_adenylyltrnsfr_sub2"/>
</dbReference>
<dbReference type="SUPFAM" id="SSF52402">
    <property type="entry name" value="Adenine nucleotide alpha hydrolases-like"/>
    <property type="match status" value="1"/>
</dbReference>
<comment type="caution">
    <text evidence="2">The sequence shown here is derived from an EMBL/GenBank/DDBJ whole genome shotgun (WGS) entry which is preliminary data.</text>
</comment>
<evidence type="ECO:0000313" key="2">
    <source>
        <dbReference type="EMBL" id="OGK29801.1"/>
    </source>
</evidence>
<dbReference type="InterPro" id="IPR002500">
    <property type="entry name" value="PAPS_reduct_dom"/>
</dbReference>
<dbReference type="AlphaFoldDB" id="A0A1F7HEW8"/>
<dbReference type="EMBL" id="MFZV01000057">
    <property type="protein sequence ID" value="OGK29801.1"/>
    <property type="molecule type" value="Genomic_DNA"/>
</dbReference>
<proteinExistence type="predicted"/>
<protein>
    <recommendedName>
        <fullName evidence="1">Phosphoadenosine phosphosulphate reductase domain-containing protein</fullName>
    </recommendedName>
</protein>
<evidence type="ECO:0000313" key="3">
    <source>
        <dbReference type="Proteomes" id="UP000177199"/>
    </source>
</evidence>
<dbReference type="Gene3D" id="3.40.50.620">
    <property type="entry name" value="HUPs"/>
    <property type="match status" value="1"/>
</dbReference>
<gene>
    <name evidence="2" type="ORF">A3F29_01885</name>
</gene>
<dbReference type="GO" id="GO:0003824">
    <property type="term" value="F:catalytic activity"/>
    <property type="evidence" value="ECO:0007669"/>
    <property type="project" value="InterPro"/>
</dbReference>
<dbReference type="Proteomes" id="UP000177199">
    <property type="component" value="Unassembled WGS sequence"/>
</dbReference>
<feature type="domain" description="Phosphoadenosine phosphosulphate reductase" evidence="1">
    <location>
        <begin position="40"/>
        <end position="206"/>
    </location>
</feature>